<sequence length="399" mass="46588">MNQIVDEPDLLNPEECSCEKSIKPLPTVKEWIKDYCPLNSNHYKQLFEDLSNFKEINFEKSLQKVENNWGHPNQSRAAAVCRYKLSSNEIKKYCYGEYTGFSMFSDEILTSLARKMQLPEIEFIQNLGDWPLEFSNPNDSGVAIISWCGSNDTFDIIIPTYEIVEASLKALNTLARDMQNIKGEQFIPWTKKFNKAIFRGRDSNEFRLKVAKLALERPDLIDGGITRYFFFDEKENTKSVEHRPFNEFFKYRYILSIDGTVAAYRLPYLLGGNSVVLKQDSKFYEHFYTFLEPNIHFIPFNEENLIEKLEFIQTLQNSSFITSEARIIAREHLQPLNIYCYYAMFLQEYSKLYKSPTSESFLNVSMESVPLSPLKPSQTQKFCNCNELKEDSMSKIDEL</sequence>
<evidence type="ECO:0000313" key="2">
    <source>
        <dbReference type="WBParaSite" id="PS1159_v2.g14592.t1"/>
    </source>
</evidence>
<reference evidence="2" key="1">
    <citation type="submission" date="2022-11" db="UniProtKB">
        <authorList>
            <consortium name="WormBaseParasite"/>
        </authorList>
    </citation>
    <scope>IDENTIFICATION</scope>
</reference>
<proteinExistence type="predicted"/>
<protein>
    <submittedName>
        <fullName evidence="2">Glycosyl transferase CAP10 domain-containing protein</fullName>
    </submittedName>
</protein>
<name>A0AC35F7H5_9BILA</name>
<dbReference type="Proteomes" id="UP000887580">
    <property type="component" value="Unplaced"/>
</dbReference>
<organism evidence="1 2">
    <name type="scientific">Panagrolaimus sp. PS1159</name>
    <dbReference type="NCBI Taxonomy" id="55785"/>
    <lineage>
        <taxon>Eukaryota</taxon>
        <taxon>Metazoa</taxon>
        <taxon>Ecdysozoa</taxon>
        <taxon>Nematoda</taxon>
        <taxon>Chromadorea</taxon>
        <taxon>Rhabditida</taxon>
        <taxon>Tylenchina</taxon>
        <taxon>Panagrolaimomorpha</taxon>
        <taxon>Panagrolaimoidea</taxon>
        <taxon>Panagrolaimidae</taxon>
        <taxon>Panagrolaimus</taxon>
    </lineage>
</organism>
<accession>A0AC35F7H5</accession>
<evidence type="ECO:0000313" key="1">
    <source>
        <dbReference type="Proteomes" id="UP000887580"/>
    </source>
</evidence>
<dbReference type="WBParaSite" id="PS1159_v2.g14592.t1">
    <property type="protein sequence ID" value="PS1159_v2.g14592.t1"/>
    <property type="gene ID" value="PS1159_v2.g14592"/>
</dbReference>